<evidence type="ECO:0000313" key="4">
    <source>
        <dbReference type="Proteomes" id="UP000269041"/>
    </source>
</evidence>
<protein>
    <submittedName>
        <fullName evidence="3">DUF2061 domain-containing protein</fullName>
    </submittedName>
</protein>
<feature type="domain" description="DUF2061" evidence="2">
    <location>
        <begin position="66"/>
        <end position="116"/>
    </location>
</feature>
<evidence type="ECO:0000256" key="1">
    <source>
        <dbReference type="SAM" id="Phobius"/>
    </source>
</evidence>
<dbReference type="OrthoDB" id="9133582at2"/>
<proteinExistence type="predicted"/>
<feature type="transmembrane region" description="Helical" evidence="1">
    <location>
        <begin position="68"/>
        <end position="86"/>
    </location>
</feature>
<name>A0A3R9EIQ2_9VIBR</name>
<comment type="caution">
    <text evidence="3">The sequence shown here is derived from an EMBL/GenBank/DDBJ whole genome shotgun (WGS) entry which is preliminary data.</text>
</comment>
<dbReference type="Proteomes" id="UP000269041">
    <property type="component" value="Unassembled WGS sequence"/>
</dbReference>
<keyword evidence="1" id="KW-1133">Transmembrane helix</keyword>
<dbReference type="InterPro" id="IPR018638">
    <property type="entry name" value="DUF2061_membrane"/>
</dbReference>
<feature type="domain" description="DUF2061" evidence="2">
    <location>
        <begin position="1"/>
        <end position="52"/>
    </location>
</feature>
<reference evidence="3 4" key="1">
    <citation type="submission" date="2018-12" db="EMBL/GenBank/DDBJ databases">
        <title>Genomic taxonomy of the Vibrionaceae family.</title>
        <authorList>
            <person name="Gomez-Gil B."/>
            <person name="Enciso-Ibarra K."/>
        </authorList>
    </citation>
    <scope>NUCLEOTIDE SEQUENCE [LARGE SCALE GENOMIC DNA]</scope>
    <source>
        <strain evidence="3 4">CAIM 594</strain>
    </source>
</reference>
<dbReference type="AlphaFoldDB" id="A0A3R9EIQ2"/>
<organism evidence="3 4">
    <name type="scientific">Vibrio pectenicida</name>
    <dbReference type="NCBI Taxonomy" id="62763"/>
    <lineage>
        <taxon>Bacteria</taxon>
        <taxon>Pseudomonadati</taxon>
        <taxon>Pseudomonadota</taxon>
        <taxon>Gammaproteobacteria</taxon>
        <taxon>Vibrionales</taxon>
        <taxon>Vibrionaceae</taxon>
        <taxon>Vibrio</taxon>
    </lineage>
</organism>
<dbReference type="RefSeq" id="WP_125319939.1">
    <property type="nucleotide sequence ID" value="NZ_AP024889.1"/>
</dbReference>
<keyword evidence="1" id="KW-0812">Transmembrane</keyword>
<evidence type="ECO:0000259" key="2">
    <source>
        <dbReference type="Pfam" id="PF09834"/>
    </source>
</evidence>
<sequence length="130" mass="14613">MKKTLTFASIHFTVAFSVAYILTGDILIGSLIAMIEPMVNTVAFYFHERVWQVVPYLKRYGNATGLKTSSFAIVHFSVAFSVVYILSGSWLVGGLMAAIEPSINTLAYYFHERVWQRRQNLLGSKQTVQA</sequence>
<evidence type="ECO:0000313" key="3">
    <source>
        <dbReference type="EMBL" id="RSD32397.1"/>
    </source>
</evidence>
<dbReference type="EMBL" id="RSFA01000010">
    <property type="protein sequence ID" value="RSD32397.1"/>
    <property type="molecule type" value="Genomic_DNA"/>
</dbReference>
<dbReference type="Pfam" id="PF09834">
    <property type="entry name" value="DUF2061"/>
    <property type="match status" value="2"/>
</dbReference>
<accession>A0A3R9EIQ2</accession>
<keyword evidence="1" id="KW-0472">Membrane</keyword>
<keyword evidence="4" id="KW-1185">Reference proteome</keyword>
<gene>
    <name evidence="3" type="ORF">EJA03_03930</name>
</gene>